<dbReference type="Pfam" id="PF13577">
    <property type="entry name" value="SnoaL_4"/>
    <property type="match status" value="1"/>
</dbReference>
<comment type="caution">
    <text evidence="2">The sequence shown here is derived from an EMBL/GenBank/DDBJ whole genome shotgun (WGS) entry which is preliminary data.</text>
</comment>
<evidence type="ECO:0000313" key="2">
    <source>
        <dbReference type="EMBL" id="MEB8338542.1"/>
    </source>
</evidence>
<dbReference type="SUPFAM" id="SSF54427">
    <property type="entry name" value="NTF2-like"/>
    <property type="match status" value="1"/>
</dbReference>
<dbReference type="Proteomes" id="UP001354931">
    <property type="component" value="Unassembled WGS sequence"/>
</dbReference>
<evidence type="ECO:0000313" key="3">
    <source>
        <dbReference type="Proteomes" id="UP001354931"/>
    </source>
</evidence>
<dbReference type="EMBL" id="JAOZYC010000094">
    <property type="protein sequence ID" value="MEB8338542.1"/>
    <property type="molecule type" value="Genomic_DNA"/>
</dbReference>
<feature type="domain" description="SnoaL-like" evidence="1">
    <location>
        <begin position="10"/>
        <end position="141"/>
    </location>
</feature>
<gene>
    <name evidence="2" type="ORF">OKJ99_13650</name>
</gene>
<dbReference type="RefSeq" id="WP_326016334.1">
    <property type="nucleotide sequence ID" value="NZ_JAOZYC010000094.1"/>
</dbReference>
<dbReference type="Gene3D" id="3.10.450.50">
    <property type="match status" value="1"/>
</dbReference>
<reference evidence="2 3" key="1">
    <citation type="submission" date="2022-10" db="EMBL/GenBank/DDBJ databases">
        <authorList>
            <person name="Xie J."/>
            <person name="Shen N."/>
        </authorList>
    </citation>
    <scope>NUCLEOTIDE SEQUENCE [LARGE SCALE GENOMIC DNA]</scope>
    <source>
        <strain evidence="2 3">YIM65594</strain>
    </source>
</reference>
<evidence type="ECO:0000259" key="1">
    <source>
        <dbReference type="Pfam" id="PF13577"/>
    </source>
</evidence>
<keyword evidence="3" id="KW-1185">Reference proteome</keyword>
<dbReference type="InterPro" id="IPR032710">
    <property type="entry name" value="NTF2-like_dom_sf"/>
</dbReference>
<sequence length="173" mass="18907">MNEMSSTTNLLDHFEITTLISGIFRTMDEQRFDEGWAEAYFTDDLQMTTPLGVAEGADAVRHLEQAVGRFSATLHISSDALVRAEPGARTANASWNAHMTHVHLDSTLQARGEGADPLFTVGGIYEGQLRRTDSGWRISRMSVRAVWTTGEPPVLPEETATRVAELTGAQASS</sequence>
<protein>
    <submittedName>
        <fullName evidence="2">Nuclear transport factor 2 family protein</fullName>
    </submittedName>
</protein>
<proteinExistence type="predicted"/>
<organism evidence="2 3">
    <name type="scientific">Streptomyces endophyticus</name>
    <dbReference type="NCBI Taxonomy" id="714166"/>
    <lineage>
        <taxon>Bacteria</taxon>
        <taxon>Bacillati</taxon>
        <taxon>Actinomycetota</taxon>
        <taxon>Actinomycetes</taxon>
        <taxon>Kitasatosporales</taxon>
        <taxon>Streptomycetaceae</taxon>
        <taxon>Streptomyces</taxon>
    </lineage>
</organism>
<name>A0ABU6F3G3_9ACTN</name>
<dbReference type="InterPro" id="IPR037401">
    <property type="entry name" value="SnoaL-like"/>
</dbReference>
<accession>A0ABU6F3G3</accession>